<dbReference type="Proteomes" id="UP001209854">
    <property type="component" value="Unassembled WGS sequence"/>
</dbReference>
<sequence>MNSSTKQVIAVAGCKGGVGKTLISVNLALALAKKGRKVVLVDGNLDVPDVGVTLGLEKDLDMNAPETSRIEAYGHGLLRQGPSGVNVLTPGGKPIWRESINVSHAVEMIDSLEPLAPSLDTLILDTSPGLAPDNITLIQAAGEILIVVNQEVVSLLDALRLIRVLYRIYGVQKFGIIVNAVSNRRSGAQQFEKLQAQLKDEVEIVLRFLGTIPFDKTVAESLKEQKALLEHNPDCRASKAILRIAHQLHSMPVTPPRGRIEFFLPTRIKERV</sequence>
<name>A0ABT3MXQ0_9GAMM</name>
<evidence type="ECO:0000256" key="2">
    <source>
        <dbReference type="ARBA" id="ARBA00022840"/>
    </source>
</evidence>
<evidence type="ECO:0000313" key="4">
    <source>
        <dbReference type="Proteomes" id="UP001209854"/>
    </source>
</evidence>
<keyword evidence="1" id="KW-0547">Nucleotide-binding</keyword>
<keyword evidence="4" id="KW-1185">Reference proteome</keyword>
<dbReference type="Gene3D" id="3.40.50.300">
    <property type="entry name" value="P-loop containing nucleotide triphosphate hydrolases"/>
    <property type="match status" value="1"/>
</dbReference>
<evidence type="ECO:0000313" key="3">
    <source>
        <dbReference type="EMBL" id="MCW7554168.1"/>
    </source>
</evidence>
<organism evidence="3 4">
    <name type="scientific">Endozoicomonas gorgoniicola</name>
    <dbReference type="NCBI Taxonomy" id="1234144"/>
    <lineage>
        <taxon>Bacteria</taxon>
        <taxon>Pseudomonadati</taxon>
        <taxon>Pseudomonadota</taxon>
        <taxon>Gammaproteobacteria</taxon>
        <taxon>Oceanospirillales</taxon>
        <taxon>Endozoicomonadaceae</taxon>
        <taxon>Endozoicomonas</taxon>
    </lineage>
</organism>
<gene>
    <name evidence="3" type="ORF">NX722_16380</name>
</gene>
<dbReference type="EMBL" id="JAPFCC010000001">
    <property type="protein sequence ID" value="MCW7554168.1"/>
    <property type="molecule type" value="Genomic_DNA"/>
</dbReference>
<dbReference type="InterPro" id="IPR050625">
    <property type="entry name" value="ParA/MinD_ATPase"/>
</dbReference>
<comment type="caution">
    <text evidence="3">The sequence shown here is derived from an EMBL/GenBank/DDBJ whole genome shotgun (WGS) entry which is preliminary data.</text>
</comment>
<dbReference type="InterPro" id="IPR033756">
    <property type="entry name" value="YlxH/NBP35"/>
</dbReference>
<accession>A0ABT3MXQ0</accession>
<dbReference type="Pfam" id="PF10609">
    <property type="entry name" value="ParA"/>
    <property type="match status" value="1"/>
</dbReference>
<dbReference type="PANTHER" id="PTHR43384:SF4">
    <property type="entry name" value="CELLULOSE BIOSYNTHESIS PROTEIN BCSQ-RELATED"/>
    <property type="match status" value="1"/>
</dbReference>
<reference evidence="3 4" key="1">
    <citation type="submission" date="2022-10" db="EMBL/GenBank/DDBJ databases">
        <title>High-quality genome sequences of two octocoral-associated bacteria, Endozoicomonas euniceicola EF212 and Endozoicomonas gorgoniicola PS125.</title>
        <authorList>
            <person name="Chiou Y.-J."/>
            <person name="Chen Y.-H."/>
        </authorList>
    </citation>
    <scope>NUCLEOTIDE SEQUENCE [LARGE SCALE GENOMIC DNA]</scope>
    <source>
        <strain evidence="3 4">PS125</strain>
    </source>
</reference>
<protein>
    <submittedName>
        <fullName evidence="3">P-loop NTPase</fullName>
    </submittedName>
</protein>
<keyword evidence="2" id="KW-0067">ATP-binding</keyword>
<dbReference type="InterPro" id="IPR027417">
    <property type="entry name" value="P-loop_NTPase"/>
</dbReference>
<proteinExistence type="predicted"/>
<dbReference type="PANTHER" id="PTHR43384">
    <property type="entry name" value="SEPTUM SITE-DETERMINING PROTEIN MIND HOMOLOG, CHLOROPLASTIC-RELATED"/>
    <property type="match status" value="1"/>
</dbReference>
<dbReference type="SUPFAM" id="SSF52540">
    <property type="entry name" value="P-loop containing nucleoside triphosphate hydrolases"/>
    <property type="match status" value="1"/>
</dbReference>
<dbReference type="RefSeq" id="WP_262563902.1">
    <property type="nucleotide sequence ID" value="NZ_JAPFCC010000001.1"/>
</dbReference>
<evidence type="ECO:0000256" key="1">
    <source>
        <dbReference type="ARBA" id="ARBA00022741"/>
    </source>
</evidence>